<proteinExistence type="predicted"/>
<gene>
    <name evidence="1" type="ORF">LCGC14_1998960</name>
</gene>
<name>A0A0F9HH85_9ZZZZ</name>
<comment type="caution">
    <text evidence="1">The sequence shown here is derived from an EMBL/GenBank/DDBJ whole genome shotgun (WGS) entry which is preliminary data.</text>
</comment>
<evidence type="ECO:0000313" key="1">
    <source>
        <dbReference type="EMBL" id="KKL81020.1"/>
    </source>
</evidence>
<dbReference type="AlphaFoldDB" id="A0A0F9HH85"/>
<protein>
    <submittedName>
        <fullName evidence="1">Uncharacterized protein</fullName>
    </submittedName>
</protein>
<organism evidence="1">
    <name type="scientific">marine sediment metagenome</name>
    <dbReference type="NCBI Taxonomy" id="412755"/>
    <lineage>
        <taxon>unclassified sequences</taxon>
        <taxon>metagenomes</taxon>
        <taxon>ecological metagenomes</taxon>
    </lineage>
</organism>
<accession>A0A0F9HH85</accession>
<dbReference type="EMBL" id="LAZR01022685">
    <property type="protein sequence ID" value="KKL81020.1"/>
    <property type="molecule type" value="Genomic_DNA"/>
</dbReference>
<reference evidence="1" key="1">
    <citation type="journal article" date="2015" name="Nature">
        <title>Complex archaea that bridge the gap between prokaryotes and eukaryotes.</title>
        <authorList>
            <person name="Spang A."/>
            <person name="Saw J.H."/>
            <person name="Jorgensen S.L."/>
            <person name="Zaremba-Niedzwiedzka K."/>
            <person name="Martijn J."/>
            <person name="Lind A.E."/>
            <person name="van Eijk R."/>
            <person name="Schleper C."/>
            <person name="Guy L."/>
            <person name="Ettema T.J."/>
        </authorList>
    </citation>
    <scope>NUCLEOTIDE SEQUENCE</scope>
</reference>
<sequence>MTINSTHASKIHTRYQKSQYVQPMISNKIIATAKFGDEQFEFEDITIGFSDSGTHISLCGWNNEMCNHEFTPCDHEFEFEWSDTYQEIDISDIEDTDKLNDVKIIITREMIEVVREWSLII</sequence>